<keyword evidence="3" id="KW-1185">Reference proteome</keyword>
<evidence type="ECO:0000313" key="2">
    <source>
        <dbReference type="EMBL" id="RBQ16793.1"/>
    </source>
</evidence>
<name>A0A366LTC7_9ACTN</name>
<dbReference type="PANTHER" id="PTHR33627:SF1">
    <property type="entry name" value="TRANSPOSASE"/>
    <property type="match status" value="1"/>
</dbReference>
<dbReference type="EMBL" id="QMEY01000014">
    <property type="protein sequence ID" value="RBQ16793.1"/>
    <property type="molecule type" value="Genomic_DNA"/>
</dbReference>
<gene>
    <name evidence="2" type="ORF">DP939_27360</name>
</gene>
<dbReference type="Pfam" id="PF13546">
    <property type="entry name" value="DDE_5"/>
    <property type="match status" value="1"/>
</dbReference>
<feature type="domain" description="Transposase IS701-like DDE" evidence="1">
    <location>
        <begin position="31"/>
        <end position="274"/>
    </location>
</feature>
<evidence type="ECO:0000313" key="3">
    <source>
        <dbReference type="Proteomes" id="UP000253303"/>
    </source>
</evidence>
<protein>
    <submittedName>
        <fullName evidence="2">Transcriptional regulator</fullName>
    </submittedName>
</protein>
<proteinExistence type="predicted"/>
<sequence length="410" mass="45094">MPNGESKKPWGLGVDLAPIRRISVSDFIEEVFGYLPRSDQRRWARTYLRGLLNVPGKKSLQHMARAAATGLNASHGLQQFINSSPWDWTPAREALGRSIGATMPVTAWAAGILSIPKRGEHSVGVHRRFVPHAGRTLNCQVAVGMFLSSEEQAMPVDWHLFLDPAWSGDEQRRRRARIPGHVSALPLCMHVLELADHMRARRPGPTPPLVADLRVGMDISRLADELSARGIDFVIEVRAAHPVLAAAGPLRATGRAAGRATAVRPTTVSEVWRQEPPQAAEGPRGPAIAARAVRLPGAPQTYRLLTQWWRGDHRTRRYWITSILDQAAEAVLALDRHAARAEAVMKDLETDFGVLDFAGRSFPGWHHHMTMVSAAYVYRNLLSGDDGALARASGERGHAELLTMSRMSGV</sequence>
<dbReference type="InterPro" id="IPR039365">
    <property type="entry name" value="IS701-like"/>
</dbReference>
<dbReference type="InterPro" id="IPR038721">
    <property type="entry name" value="IS701-like_DDE_dom"/>
</dbReference>
<evidence type="ECO:0000259" key="1">
    <source>
        <dbReference type="Pfam" id="PF13546"/>
    </source>
</evidence>
<dbReference type="OrthoDB" id="4954307at2"/>
<accession>A0A366LTC7</accession>
<dbReference type="Proteomes" id="UP000253303">
    <property type="component" value="Unassembled WGS sequence"/>
</dbReference>
<dbReference type="RefSeq" id="WP_113983656.1">
    <property type="nucleotide sequence ID" value="NZ_QMEY01000014.1"/>
</dbReference>
<organism evidence="2 3">
    <name type="scientific">Spongiactinospora rosea</name>
    <dbReference type="NCBI Taxonomy" id="2248750"/>
    <lineage>
        <taxon>Bacteria</taxon>
        <taxon>Bacillati</taxon>
        <taxon>Actinomycetota</taxon>
        <taxon>Actinomycetes</taxon>
        <taxon>Streptosporangiales</taxon>
        <taxon>Streptosporangiaceae</taxon>
        <taxon>Spongiactinospora</taxon>
    </lineage>
</organism>
<comment type="caution">
    <text evidence="2">The sequence shown here is derived from an EMBL/GenBank/DDBJ whole genome shotgun (WGS) entry which is preliminary data.</text>
</comment>
<dbReference type="AlphaFoldDB" id="A0A366LTC7"/>
<dbReference type="PANTHER" id="PTHR33627">
    <property type="entry name" value="TRANSPOSASE"/>
    <property type="match status" value="1"/>
</dbReference>
<reference evidence="2 3" key="1">
    <citation type="submission" date="2018-06" db="EMBL/GenBank/DDBJ databases">
        <title>Sphaerisporangium craniellae sp. nov., isolated from a marine sponge in the South China Sea.</title>
        <authorList>
            <person name="Li L."/>
        </authorList>
    </citation>
    <scope>NUCLEOTIDE SEQUENCE [LARGE SCALE GENOMIC DNA]</scope>
    <source>
        <strain evidence="2 3">LHW63015</strain>
    </source>
</reference>